<reference evidence="1" key="1">
    <citation type="submission" date="2021-01" db="EMBL/GenBank/DDBJ databases">
        <title>Adiantum capillus-veneris genome.</title>
        <authorList>
            <person name="Fang Y."/>
            <person name="Liao Q."/>
        </authorList>
    </citation>
    <scope>NUCLEOTIDE SEQUENCE</scope>
    <source>
        <strain evidence="1">H3</strain>
        <tissue evidence="1">Leaf</tissue>
    </source>
</reference>
<dbReference type="Proteomes" id="UP000886520">
    <property type="component" value="Chromosome 7"/>
</dbReference>
<evidence type="ECO:0000313" key="1">
    <source>
        <dbReference type="EMBL" id="KAI5077701.1"/>
    </source>
</evidence>
<proteinExistence type="predicted"/>
<organism evidence="1 2">
    <name type="scientific">Adiantum capillus-veneris</name>
    <name type="common">Maidenhair fern</name>
    <dbReference type="NCBI Taxonomy" id="13818"/>
    <lineage>
        <taxon>Eukaryota</taxon>
        <taxon>Viridiplantae</taxon>
        <taxon>Streptophyta</taxon>
        <taxon>Embryophyta</taxon>
        <taxon>Tracheophyta</taxon>
        <taxon>Polypodiopsida</taxon>
        <taxon>Polypodiidae</taxon>
        <taxon>Polypodiales</taxon>
        <taxon>Pteridineae</taxon>
        <taxon>Pteridaceae</taxon>
        <taxon>Vittarioideae</taxon>
        <taxon>Adiantum</taxon>
    </lineage>
</organism>
<dbReference type="EMBL" id="JABFUD020000007">
    <property type="protein sequence ID" value="KAI5077701.1"/>
    <property type="molecule type" value="Genomic_DNA"/>
</dbReference>
<keyword evidence="2" id="KW-1185">Reference proteome</keyword>
<accession>A0A9D4V0V7</accession>
<dbReference type="PANTHER" id="PTHR33977">
    <property type="entry name" value="ZINC ION BINDING PROTEIN"/>
    <property type="match status" value="1"/>
</dbReference>
<dbReference type="PANTHER" id="PTHR33977:SF1">
    <property type="entry name" value="ZINC ION BINDING PROTEIN"/>
    <property type="match status" value="1"/>
</dbReference>
<gene>
    <name evidence="1" type="ORF">GOP47_0007525</name>
</gene>
<dbReference type="AlphaFoldDB" id="A0A9D4V0V7"/>
<sequence length="326" mass="37749">MSVSKENFHMQRTSLLDRTTFQFFMISKEVQQLAYILWHEGRASGNDWSAMYMEALKLQAVGKFAYVQPYNPNALQDVNKPFVIIIQDDWMLQMCIRFSQHNAWAVDITFKTNVYGLPLYATVLPNQNGTGIPLWLMMCTSDPGTCQESVALELTIWMIFLRMGSIRPNAIVIDKCPQELNAILRAIKDYLACWAEHSEGVVGFMSKRLGWRIFCRECQDTCKTMFILQCRYVSNGWCSKSCVWHEHWTKFGRSFPLGNVDTKNLVERLWQYVKYTLLDARINRSALDLLHALVGNARSGSWMGGTLLEFLKKKQELVQARVQQRQ</sequence>
<protein>
    <recommendedName>
        <fullName evidence="3">MULE transposase domain-containing protein</fullName>
    </recommendedName>
</protein>
<evidence type="ECO:0008006" key="3">
    <source>
        <dbReference type="Google" id="ProtNLM"/>
    </source>
</evidence>
<name>A0A9D4V0V7_ADICA</name>
<comment type="caution">
    <text evidence="1">The sequence shown here is derived from an EMBL/GenBank/DDBJ whole genome shotgun (WGS) entry which is preliminary data.</text>
</comment>
<evidence type="ECO:0000313" key="2">
    <source>
        <dbReference type="Proteomes" id="UP000886520"/>
    </source>
</evidence>
<dbReference type="OrthoDB" id="4327540at2759"/>